<evidence type="ECO:0000313" key="2">
    <source>
        <dbReference type="Proteomes" id="UP000000939"/>
    </source>
</evidence>
<evidence type="ECO:0000313" key="1">
    <source>
        <dbReference type="EMBL" id="ADG94629.1"/>
    </source>
</evidence>
<dbReference type="HOGENOM" id="CLU_2091718_0_0_7"/>
<protein>
    <submittedName>
        <fullName evidence="1">Uncharacterized protein</fullName>
    </submittedName>
</protein>
<organism evidence="1 2">
    <name type="scientific">Arcobacter nitrofigilis (strain ATCC 33309 / DSM 7299 / CCUG 15893 / LMG 7604 / NCTC 12251 / CI)</name>
    <name type="common">Campylobacter nitrofigilis</name>
    <dbReference type="NCBI Taxonomy" id="572480"/>
    <lineage>
        <taxon>Bacteria</taxon>
        <taxon>Pseudomonadati</taxon>
        <taxon>Campylobacterota</taxon>
        <taxon>Epsilonproteobacteria</taxon>
        <taxon>Campylobacterales</taxon>
        <taxon>Arcobacteraceae</taxon>
        <taxon>Arcobacter</taxon>
    </lineage>
</organism>
<sequence length="118" mass="14119" precursor="true">MILLLLFSPFLVAIAWVLYMDSSNINMIEEFYKNHSCNTVYEYKSRYKGLCKDNITIINNQFNIDFTKNVYIKYDDIKKIKRDKKDILIDSSKGNEKLYFKEKVDSDTFYEGLNKRLK</sequence>
<dbReference type="EMBL" id="CP001999">
    <property type="protein sequence ID" value="ADG94629.1"/>
    <property type="molecule type" value="Genomic_DNA"/>
</dbReference>
<dbReference type="OrthoDB" id="5348845at2"/>
<dbReference type="STRING" id="572480.Arnit_2981"/>
<name>D5V7K9_ARCNC</name>
<keyword evidence="2" id="KW-1185">Reference proteome</keyword>
<dbReference type="KEGG" id="ant:Arnit_2981"/>
<accession>D5V7K9</accession>
<dbReference type="AlphaFoldDB" id="D5V7K9"/>
<proteinExistence type="predicted"/>
<reference evidence="1 2" key="1">
    <citation type="journal article" date="2010" name="Stand. Genomic Sci.">
        <title>Complete genome sequence of Arcobacter nitrofigilis type strain (CI).</title>
        <authorList>
            <person name="Pati A."/>
            <person name="Gronow S."/>
            <person name="Lapidus A."/>
            <person name="Copeland A."/>
            <person name="Glavina Del Rio T."/>
            <person name="Nolan M."/>
            <person name="Lucas S."/>
            <person name="Tice H."/>
            <person name="Cheng J.F."/>
            <person name="Han C."/>
            <person name="Chertkov O."/>
            <person name="Bruce D."/>
            <person name="Tapia R."/>
            <person name="Goodwin L."/>
            <person name="Pitluck S."/>
            <person name="Liolios K."/>
            <person name="Ivanova N."/>
            <person name="Mavromatis K."/>
            <person name="Chen A."/>
            <person name="Palaniappan K."/>
            <person name="Land M."/>
            <person name="Hauser L."/>
            <person name="Chang Y.J."/>
            <person name="Jeffries C.D."/>
            <person name="Detter J.C."/>
            <person name="Rohde M."/>
            <person name="Goker M."/>
            <person name="Bristow J."/>
            <person name="Eisen J.A."/>
            <person name="Markowitz V."/>
            <person name="Hugenholtz P."/>
            <person name="Klenk H.P."/>
            <person name="Kyrpides N.C."/>
        </authorList>
    </citation>
    <scope>NUCLEOTIDE SEQUENCE [LARGE SCALE GENOMIC DNA]</scope>
    <source>
        <strain evidence="2">ATCC 33309 / DSM 7299 / CCUG 15893 / LMG 7604 / NCTC 12251 / CI</strain>
    </source>
</reference>
<dbReference type="Proteomes" id="UP000000939">
    <property type="component" value="Chromosome"/>
</dbReference>
<gene>
    <name evidence="1" type="ordered locus">Arnit_2981</name>
</gene>
<dbReference type="RefSeq" id="WP_013136774.1">
    <property type="nucleotide sequence ID" value="NC_014166.1"/>
</dbReference>